<evidence type="ECO:0000256" key="2">
    <source>
        <dbReference type="SAM" id="MobiDB-lite"/>
    </source>
</evidence>
<gene>
    <name evidence="3" type="ORF">AAIA72_05015</name>
</gene>
<sequence>MKRMFGSAVIVLAALAGIAWWPEGGRLVVVADSPETPLPVVPASADPQPPQPLTAQPRTEPRPTGPEDDGAQPDTVLDADAVAAFRQSLAEGDRRVPPIVRGPEEPRPEPEILDQPDAYAAWEAQQDLALKQRFLQAAVRKVAFLEQEIERARAQGLDPESLREGEEKVRRLKAMMAELRAQHPELVAPSE</sequence>
<feature type="coiled-coil region" evidence="1">
    <location>
        <begin position="135"/>
        <end position="182"/>
    </location>
</feature>
<proteinExistence type="predicted"/>
<feature type="region of interest" description="Disordered" evidence="2">
    <location>
        <begin position="39"/>
        <end position="111"/>
    </location>
</feature>
<name>A0AB39UYL0_9GAMM</name>
<reference evidence="3" key="1">
    <citation type="submission" date="2024-05" db="EMBL/GenBank/DDBJ databases">
        <title>Genome sequencing of novel strain.</title>
        <authorList>
            <person name="Ganbat D."/>
            <person name="Ganbat S."/>
            <person name="Lee S.-J."/>
        </authorList>
    </citation>
    <scope>NUCLEOTIDE SEQUENCE</scope>
    <source>
        <strain evidence="3">SMD15-11</strain>
    </source>
</reference>
<feature type="compositionally biased region" description="Basic and acidic residues" evidence="2">
    <location>
        <begin position="91"/>
        <end position="110"/>
    </location>
</feature>
<dbReference type="EMBL" id="CP154858">
    <property type="protein sequence ID" value="XDT73334.1"/>
    <property type="molecule type" value="Genomic_DNA"/>
</dbReference>
<organism evidence="3">
    <name type="scientific">Thermohahella caldifontis</name>
    <dbReference type="NCBI Taxonomy" id="3142973"/>
    <lineage>
        <taxon>Bacteria</taxon>
        <taxon>Pseudomonadati</taxon>
        <taxon>Pseudomonadota</taxon>
        <taxon>Gammaproteobacteria</taxon>
        <taxon>Oceanospirillales</taxon>
        <taxon>Hahellaceae</taxon>
        <taxon>Thermohahella</taxon>
    </lineage>
</organism>
<evidence type="ECO:0000256" key="1">
    <source>
        <dbReference type="SAM" id="Coils"/>
    </source>
</evidence>
<dbReference type="AlphaFoldDB" id="A0AB39UYL0"/>
<accession>A0AB39UYL0</accession>
<keyword evidence="1" id="KW-0175">Coiled coil</keyword>
<protein>
    <submittedName>
        <fullName evidence="3">Uncharacterized protein</fullName>
    </submittedName>
</protein>
<evidence type="ECO:0000313" key="3">
    <source>
        <dbReference type="EMBL" id="XDT73334.1"/>
    </source>
</evidence>
<dbReference type="KEGG" id="tcd:AAIA72_05015"/>
<dbReference type="RefSeq" id="WP_369602328.1">
    <property type="nucleotide sequence ID" value="NZ_CP154858.1"/>
</dbReference>